<dbReference type="NCBIfam" id="TIGR03413">
    <property type="entry name" value="GSH_gloB"/>
    <property type="match status" value="1"/>
</dbReference>
<keyword evidence="4 7" id="KW-0479">Metal-binding</keyword>
<dbReference type="EMBL" id="LUKE01000003">
    <property type="protein sequence ID" value="KYG63686.1"/>
    <property type="molecule type" value="Genomic_DNA"/>
</dbReference>
<name>A0A150WIZ7_BDEBC</name>
<keyword evidence="6 7" id="KW-0862">Zinc</keyword>
<dbReference type="InterPro" id="IPR017782">
    <property type="entry name" value="Hydroxyacylglutathione_Hdrlase"/>
</dbReference>
<comment type="subunit">
    <text evidence="7">Monomer.</text>
</comment>
<dbReference type="InterPro" id="IPR036866">
    <property type="entry name" value="RibonucZ/Hydroxyglut_hydro"/>
</dbReference>
<comment type="catalytic activity">
    <reaction evidence="1 7">
        <text>an S-(2-hydroxyacyl)glutathione + H2O = a 2-hydroxy carboxylate + glutathione + H(+)</text>
        <dbReference type="Rhea" id="RHEA:21864"/>
        <dbReference type="ChEBI" id="CHEBI:15377"/>
        <dbReference type="ChEBI" id="CHEBI:15378"/>
        <dbReference type="ChEBI" id="CHEBI:57925"/>
        <dbReference type="ChEBI" id="CHEBI:58896"/>
        <dbReference type="ChEBI" id="CHEBI:71261"/>
        <dbReference type="EC" id="3.1.2.6"/>
    </reaction>
</comment>
<dbReference type="GO" id="GO:0046872">
    <property type="term" value="F:metal ion binding"/>
    <property type="evidence" value="ECO:0007669"/>
    <property type="project" value="UniProtKB-KW"/>
</dbReference>
<evidence type="ECO:0000256" key="2">
    <source>
        <dbReference type="ARBA" id="ARBA00004963"/>
    </source>
</evidence>
<evidence type="ECO:0000256" key="1">
    <source>
        <dbReference type="ARBA" id="ARBA00001623"/>
    </source>
</evidence>
<dbReference type="Pfam" id="PF16123">
    <property type="entry name" value="HAGH_C"/>
    <property type="match status" value="1"/>
</dbReference>
<dbReference type="Pfam" id="PF00753">
    <property type="entry name" value="Lactamase_B"/>
    <property type="match status" value="1"/>
</dbReference>
<dbReference type="AlphaFoldDB" id="A0A150WIZ7"/>
<dbReference type="UniPathway" id="UPA00619">
    <property type="reaction ID" value="UER00676"/>
</dbReference>
<feature type="binding site" evidence="7">
    <location>
        <position position="117"/>
    </location>
    <ligand>
        <name>Zn(2+)</name>
        <dbReference type="ChEBI" id="CHEBI:29105"/>
        <label>1</label>
    </ligand>
</feature>
<dbReference type="OrthoDB" id="5290637at2"/>
<dbReference type="Proteomes" id="UP000075320">
    <property type="component" value="Unassembled WGS sequence"/>
</dbReference>
<feature type="binding site" evidence="7">
    <location>
        <position position="63"/>
    </location>
    <ligand>
        <name>Zn(2+)</name>
        <dbReference type="ChEBI" id="CHEBI:29105"/>
        <label>2</label>
    </ligand>
</feature>
<feature type="binding site" evidence="7">
    <location>
        <position position="59"/>
    </location>
    <ligand>
        <name>Zn(2+)</name>
        <dbReference type="ChEBI" id="CHEBI:29105"/>
        <label>1</label>
    </ligand>
</feature>
<keyword evidence="5 7" id="KW-0378">Hydrolase</keyword>
<evidence type="ECO:0000256" key="7">
    <source>
        <dbReference type="HAMAP-Rule" id="MF_01374"/>
    </source>
</evidence>
<dbReference type="InterPro" id="IPR001279">
    <property type="entry name" value="Metallo-B-lactamas"/>
</dbReference>
<dbReference type="GO" id="GO:0004416">
    <property type="term" value="F:hydroxyacylglutathione hydrolase activity"/>
    <property type="evidence" value="ECO:0007669"/>
    <property type="project" value="UniProtKB-UniRule"/>
</dbReference>
<dbReference type="Gene3D" id="3.60.15.10">
    <property type="entry name" value="Ribonuclease Z/Hydroxyacylglutathione hydrolase-like"/>
    <property type="match status" value="1"/>
</dbReference>
<dbReference type="CDD" id="cd07723">
    <property type="entry name" value="hydroxyacylglutathione_hydrolase_MBL-fold"/>
    <property type="match status" value="1"/>
</dbReference>
<sequence>MDANKLKVELIPIFEDNYVFVLVDPESREALVVDPGESSATKTYLHENDLKLKGILLTHHHNDHIGGAQNLKNDFRAPVWAPLKNKSQIPFADTYVQDGDVLEFDDVRFEVMALPGHTLGHVAFFNPLKRWIFSGDVLFGLGCGRLFEGTPEQGYESLQKLKTLPAQTLVYCAHEYTETNLQFCKMLSMFDDSPIMGGDEDLELYENELTSKRELNIPSVPLKLFIELKVNPFLLAKNAQQFAYLRDLRNRN</sequence>
<protein>
    <recommendedName>
        <fullName evidence="7">Hydroxyacylglutathione hydrolase</fullName>
        <ecNumber evidence="7">3.1.2.6</ecNumber>
    </recommendedName>
    <alternativeName>
        <fullName evidence="7">Glyoxalase II</fullName>
        <shortName evidence="7">Glx II</shortName>
    </alternativeName>
</protein>
<reference evidence="9 10" key="1">
    <citation type="submission" date="2016-03" db="EMBL/GenBank/DDBJ databases">
        <authorList>
            <person name="Ploux O."/>
        </authorList>
    </citation>
    <scope>NUCLEOTIDE SEQUENCE [LARGE SCALE GENOMIC DNA]</scope>
    <source>
        <strain evidence="9 10">R0</strain>
    </source>
</reference>
<evidence type="ECO:0000256" key="4">
    <source>
        <dbReference type="ARBA" id="ARBA00022723"/>
    </source>
</evidence>
<evidence type="ECO:0000313" key="10">
    <source>
        <dbReference type="Proteomes" id="UP000075320"/>
    </source>
</evidence>
<organism evidence="9 10">
    <name type="scientific">Bdellovibrio bacteriovorus</name>
    <dbReference type="NCBI Taxonomy" id="959"/>
    <lineage>
        <taxon>Bacteria</taxon>
        <taxon>Pseudomonadati</taxon>
        <taxon>Bdellovibrionota</taxon>
        <taxon>Bdellovibrionia</taxon>
        <taxon>Bdellovibrionales</taxon>
        <taxon>Pseudobdellovibrionaceae</taxon>
        <taxon>Bdellovibrio</taxon>
    </lineage>
</organism>
<proteinExistence type="inferred from homology"/>
<evidence type="ECO:0000313" key="9">
    <source>
        <dbReference type="EMBL" id="KYG63686.1"/>
    </source>
</evidence>
<dbReference type="RefSeq" id="WP_061835580.1">
    <property type="nucleotide sequence ID" value="NZ_LUKE01000003.1"/>
</dbReference>
<evidence type="ECO:0000259" key="8">
    <source>
        <dbReference type="SMART" id="SM00849"/>
    </source>
</evidence>
<comment type="pathway">
    <text evidence="2 7">Secondary metabolite metabolism; methylglyoxal degradation; (R)-lactate from methylglyoxal: step 2/2.</text>
</comment>
<dbReference type="HAMAP" id="MF_01374">
    <property type="entry name" value="Glyoxalase_2"/>
    <property type="match status" value="1"/>
</dbReference>
<dbReference type="SUPFAM" id="SSF56281">
    <property type="entry name" value="Metallo-hydrolase/oxidoreductase"/>
    <property type="match status" value="1"/>
</dbReference>
<comment type="caution">
    <text evidence="9">The sequence shown here is derived from an EMBL/GenBank/DDBJ whole genome shotgun (WGS) entry which is preliminary data.</text>
</comment>
<feature type="binding site" evidence="7">
    <location>
        <position position="136"/>
    </location>
    <ligand>
        <name>Zn(2+)</name>
        <dbReference type="ChEBI" id="CHEBI:29105"/>
        <label>2</label>
    </ligand>
</feature>
<dbReference type="InterPro" id="IPR032282">
    <property type="entry name" value="HAGH_C"/>
</dbReference>
<dbReference type="InterPro" id="IPR035680">
    <property type="entry name" value="Clx_II_MBL"/>
</dbReference>
<evidence type="ECO:0000256" key="6">
    <source>
        <dbReference type="ARBA" id="ARBA00022833"/>
    </source>
</evidence>
<comment type="cofactor">
    <cofactor evidence="7">
        <name>Zn(2+)</name>
        <dbReference type="ChEBI" id="CHEBI:29105"/>
    </cofactor>
    <text evidence="7">Binds 2 Zn(2+) ions per subunit.</text>
</comment>
<dbReference type="SMART" id="SM00849">
    <property type="entry name" value="Lactamase_B"/>
    <property type="match status" value="1"/>
</dbReference>
<keyword evidence="10" id="KW-1185">Reference proteome</keyword>
<comment type="function">
    <text evidence="7">Thiolesterase that catalyzes the hydrolysis of S-D-lactoyl-glutathione to form glutathione and D-lactic acid.</text>
</comment>
<evidence type="ECO:0000256" key="3">
    <source>
        <dbReference type="ARBA" id="ARBA00006759"/>
    </source>
</evidence>
<dbReference type="GO" id="GO:0019243">
    <property type="term" value="P:methylglyoxal catabolic process to D-lactate via S-lactoyl-glutathione"/>
    <property type="evidence" value="ECO:0007669"/>
    <property type="project" value="UniProtKB-UniRule"/>
</dbReference>
<dbReference type="PANTHER" id="PTHR43705:SF1">
    <property type="entry name" value="HYDROXYACYLGLUTATHIONE HYDROLASE GLOB"/>
    <property type="match status" value="1"/>
</dbReference>
<feature type="binding site" evidence="7">
    <location>
        <position position="174"/>
    </location>
    <ligand>
        <name>Zn(2+)</name>
        <dbReference type="ChEBI" id="CHEBI:29105"/>
        <label>2</label>
    </ligand>
</feature>
<dbReference type="InterPro" id="IPR050110">
    <property type="entry name" value="Glyoxalase_II_hydrolase"/>
</dbReference>
<dbReference type="EC" id="3.1.2.6" evidence="7"/>
<feature type="domain" description="Metallo-beta-lactamase" evidence="8">
    <location>
        <begin position="16"/>
        <end position="174"/>
    </location>
</feature>
<feature type="binding site" evidence="7">
    <location>
        <position position="136"/>
    </location>
    <ligand>
        <name>Zn(2+)</name>
        <dbReference type="ChEBI" id="CHEBI:29105"/>
        <label>1</label>
    </ligand>
</feature>
<dbReference type="PANTHER" id="PTHR43705">
    <property type="entry name" value="HYDROXYACYLGLUTATHIONE HYDROLASE"/>
    <property type="match status" value="1"/>
</dbReference>
<dbReference type="PIRSF" id="PIRSF005457">
    <property type="entry name" value="Glx"/>
    <property type="match status" value="1"/>
</dbReference>
<evidence type="ECO:0000256" key="5">
    <source>
        <dbReference type="ARBA" id="ARBA00022801"/>
    </source>
</evidence>
<feature type="binding site" evidence="7">
    <location>
        <position position="64"/>
    </location>
    <ligand>
        <name>Zn(2+)</name>
        <dbReference type="ChEBI" id="CHEBI:29105"/>
        <label>2</label>
    </ligand>
</feature>
<feature type="binding site" evidence="7">
    <location>
        <position position="61"/>
    </location>
    <ligand>
        <name>Zn(2+)</name>
        <dbReference type="ChEBI" id="CHEBI:29105"/>
        <label>1</label>
    </ligand>
</feature>
<gene>
    <name evidence="7" type="primary">gloB</name>
    <name evidence="9" type="ORF">AZI86_12715</name>
</gene>
<comment type="similarity">
    <text evidence="3 7">Belongs to the metallo-beta-lactamase superfamily. Glyoxalase II family.</text>
</comment>
<accession>A0A150WIZ7</accession>